<keyword evidence="2 4" id="KW-0862">Zinc</keyword>
<comment type="caution">
    <text evidence="7">The sequence shown here is derived from an EMBL/GenBank/DDBJ whole genome shotgun (WGS) entry which is preliminary data.</text>
</comment>
<accession>A0ABN8XKZ2</accession>
<reference evidence="7" key="1">
    <citation type="submission" date="2023-04" db="EMBL/GenBank/DDBJ databases">
        <authorList>
            <consortium name="ELIXIR-Norway"/>
        </authorList>
    </citation>
    <scope>NUCLEOTIDE SEQUENCE [LARGE SCALE GENOMIC DNA]</scope>
</reference>
<organism evidence="7 8">
    <name type="scientific">Rangifer tarandus platyrhynchus</name>
    <name type="common">Svalbard reindeer</name>
    <dbReference type="NCBI Taxonomy" id="3082113"/>
    <lineage>
        <taxon>Eukaryota</taxon>
        <taxon>Metazoa</taxon>
        <taxon>Chordata</taxon>
        <taxon>Craniata</taxon>
        <taxon>Vertebrata</taxon>
        <taxon>Euteleostomi</taxon>
        <taxon>Mammalia</taxon>
        <taxon>Eutheria</taxon>
        <taxon>Laurasiatheria</taxon>
        <taxon>Artiodactyla</taxon>
        <taxon>Ruminantia</taxon>
        <taxon>Pecora</taxon>
        <taxon>Cervidae</taxon>
        <taxon>Odocoileinae</taxon>
        <taxon>Rangifer</taxon>
    </lineage>
</organism>
<dbReference type="SUPFAM" id="SSF57716">
    <property type="entry name" value="Glucocorticoid receptor-like (DNA-binding domain)"/>
    <property type="match status" value="2"/>
</dbReference>
<dbReference type="InterPro" id="IPR001781">
    <property type="entry name" value="Znf_LIM"/>
</dbReference>
<dbReference type="PROSITE" id="PS50023">
    <property type="entry name" value="LIM_DOMAIN_2"/>
    <property type="match status" value="1"/>
</dbReference>
<feature type="compositionally biased region" description="Basic and acidic residues" evidence="5">
    <location>
        <begin position="20"/>
        <end position="33"/>
    </location>
</feature>
<feature type="compositionally biased region" description="Pro residues" evidence="5">
    <location>
        <begin position="79"/>
        <end position="89"/>
    </location>
</feature>
<evidence type="ECO:0000256" key="5">
    <source>
        <dbReference type="SAM" id="MobiDB-lite"/>
    </source>
</evidence>
<keyword evidence="8" id="KW-1185">Reference proteome</keyword>
<evidence type="ECO:0000256" key="3">
    <source>
        <dbReference type="ARBA" id="ARBA00023038"/>
    </source>
</evidence>
<feature type="region of interest" description="Disordered" evidence="5">
    <location>
        <begin position="20"/>
        <end position="103"/>
    </location>
</feature>
<dbReference type="Proteomes" id="UP001176941">
    <property type="component" value="Unassembled WGS sequence"/>
</dbReference>
<protein>
    <recommendedName>
        <fullName evidence="6">LIM zinc-binding domain-containing protein</fullName>
    </recommendedName>
</protein>
<evidence type="ECO:0000313" key="8">
    <source>
        <dbReference type="Proteomes" id="UP001176941"/>
    </source>
</evidence>
<sequence>VDGRFGQSSFDLISWANHSSHEKHANGPHEVTPHRLPSTPPVPPPLAPSVLLSAFPVDPEAVGPTQKRRIDTEEGWGPGSPPTPGPGKPPEAMGEEAMGPGPLEPLWAGLGPALLGHESGSCLVTLWRVPRGPCWPQRLQPSASCRPPAASRVPAGLAEVPVHGDAWRRDRQTWPELTRAHFVPGLGDSPLGSWWPPCAPEPGKEPVPPQPRRGRVNDVFAEASGLAVLRPLQPAHWARAAHSLGETGRVREPRPGSRFRSQQPLRRCVSAVAQPGLAERLLLCLHWYPARGSCASQTWPLTQERNVVMGACCCPEDAVSEPQAAPSAPEKPPGTAILCNTCGNVCRGEVLRVQNKYFHIQCFICKACGCDLAEGGFFVRQGEYICTQDYQRLYGTRCFSCDRFIEGEVVSALGKTYHPDCFVCAVCRCSSS</sequence>
<keyword evidence="3 4" id="KW-0440">LIM domain</keyword>
<evidence type="ECO:0000256" key="4">
    <source>
        <dbReference type="PROSITE-ProRule" id="PRU00125"/>
    </source>
</evidence>
<dbReference type="InterPro" id="IPR051618">
    <property type="entry name" value="Actin-binding_LIM"/>
</dbReference>
<keyword evidence="1 4" id="KW-0479">Metal-binding</keyword>
<dbReference type="Pfam" id="PF00412">
    <property type="entry name" value="LIM"/>
    <property type="match status" value="2"/>
</dbReference>
<proteinExistence type="predicted"/>
<gene>
    <name evidence="7" type="ORF">MRATA1EN1_LOCUS31723</name>
</gene>
<feature type="non-terminal residue" evidence="7">
    <location>
        <position position="1"/>
    </location>
</feature>
<evidence type="ECO:0000313" key="7">
    <source>
        <dbReference type="EMBL" id="CAI9150105.1"/>
    </source>
</evidence>
<dbReference type="PANTHER" id="PTHR24213">
    <property type="entry name" value="ACTIN-BINDING LIM PROTEIN"/>
    <property type="match status" value="1"/>
</dbReference>
<dbReference type="Gene3D" id="2.10.110.10">
    <property type="entry name" value="Cysteine Rich Protein"/>
    <property type="match status" value="2"/>
</dbReference>
<dbReference type="EMBL" id="CATKSN020000668">
    <property type="protein sequence ID" value="CAI9150105.1"/>
    <property type="molecule type" value="Genomic_DNA"/>
</dbReference>
<name>A0ABN8XKZ2_RANTA</name>
<evidence type="ECO:0000256" key="2">
    <source>
        <dbReference type="ARBA" id="ARBA00022833"/>
    </source>
</evidence>
<evidence type="ECO:0000256" key="1">
    <source>
        <dbReference type="ARBA" id="ARBA00022723"/>
    </source>
</evidence>
<dbReference type="CDD" id="cd09327">
    <property type="entry name" value="LIM1_abLIM"/>
    <property type="match status" value="1"/>
</dbReference>
<feature type="compositionally biased region" description="Pro residues" evidence="5">
    <location>
        <begin position="38"/>
        <end position="47"/>
    </location>
</feature>
<dbReference type="PANTHER" id="PTHR24213:SF6">
    <property type="entry name" value="ACTIN-BINDING LIM PROTEIN 2"/>
    <property type="match status" value="1"/>
</dbReference>
<dbReference type="SMART" id="SM00132">
    <property type="entry name" value="LIM"/>
    <property type="match status" value="2"/>
</dbReference>
<evidence type="ECO:0000259" key="6">
    <source>
        <dbReference type="PROSITE" id="PS50023"/>
    </source>
</evidence>
<feature type="domain" description="LIM zinc-binding" evidence="6">
    <location>
        <begin position="337"/>
        <end position="396"/>
    </location>
</feature>